<dbReference type="RefSeq" id="WP_062830182.1">
    <property type="nucleotide sequence ID" value="NZ_BCSX01000035.1"/>
</dbReference>
<feature type="transmembrane region" description="Helical" evidence="1">
    <location>
        <begin position="232"/>
        <end position="252"/>
    </location>
</feature>
<reference evidence="3" key="2">
    <citation type="submission" date="2016-02" db="EMBL/GenBank/DDBJ databases">
        <title>Draft genome sequence of five rapidly growing Mycobacterium species.</title>
        <authorList>
            <person name="Katahira K."/>
            <person name="Gotou Y."/>
            <person name="Iida K."/>
            <person name="Ogura Y."/>
            <person name="Hayashi T."/>
        </authorList>
    </citation>
    <scope>NUCLEOTIDE SEQUENCE [LARGE SCALE GENOMIC DNA]</scope>
    <source>
        <strain evidence="3">JCM15654</strain>
    </source>
</reference>
<evidence type="ECO:0000313" key="2">
    <source>
        <dbReference type="EMBL" id="GAS89892.1"/>
    </source>
</evidence>
<evidence type="ECO:0008006" key="4">
    <source>
        <dbReference type="Google" id="ProtNLM"/>
    </source>
</evidence>
<evidence type="ECO:0000256" key="1">
    <source>
        <dbReference type="SAM" id="Phobius"/>
    </source>
</evidence>
<dbReference type="OrthoDB" id="9803163at2"/>
<feature type="transmembrane region" description="Helical" evidence="1">
    <location>
        <begin position="78"/>
        <end position="95"/>
    </location>
</feature>
<evidence type="ECO:0000313" key="3">
    <source>
        <dbReference type="Proteomes" id="UP000069620"/>
    </source>
</evidence>
<protein>
    <recommendedName>
        <fullName evidence="4">Diphosphate--fructose-6-phosphate 1-phosphotransferase</fullName>
    </recommendedName>
</protein>
<feature type="transmembrane region" description="Helical" evidence="1">
    <location>
        <begin position="52"/>
        <end position="71"/>
    </location>
</feature>
<reference evidence="3" key="1">
    <citation type="journal article" date="2016" name="Genome Announc.">
        <title>Draft Genome Sequences of Five Rapidly Growing Mycobacterium Species, M. thermoresistibile, M. fortuitum subsp. acetamidolyticum, M. canariasense, M. brisbanense, and M. novocastrense.</title>
        <authorList>
            <person name="Katahira K."/>
            <person name="Ogura Y."/>
            <person name="Gotoh Y."/>
            <person name="Hayashi T."/>
        </authorList>
    </citation>
    <scope>NUCLEOTIDE SEQUENCE [LARGE SCALE GENOMIC DNA]</scope>
    <source>
        <strain evidence="3">JCM15654</strain>
    </source>
</reference>
<proteinExistence type="predicted"/>
<keyword evidence="1" id="KW-0812">Transmembrane</keyword>
<feature type="transmembrane region" description="Helical" evidence="1">
    <location>
        <begin position="115"/>
        <end position="136"/>
    </location>
</feature>
<sequence length="304" mass="32972">MRETADDAMVTYRYVRVGLVALVVFLLVSLVLTATRTCLQGSISAFFYTRTHAVFVAALCAIGVCLIAYQGSRNAEDALLNFSGFMAFVVALIPTGTDGLCKPWLPSVADPLGGVANNITALFVAAAAGIALYLALSRWRPPQPEPTAEDDECATAAALWKWLAKALLKTETWLPKALFAITVVGALALFSDWFMARAHAFAAVAMFLAITMVAVYHACYARAAGRQQRARFYAAIAVLMLATVVFAVVLLIKHVEFGLLLVELLLIGEFAVFWAVQTWDVWEPRDKYPPEAVPALANAPQPAR</sequence>
<feature type="transmembrane region" description="Helical" evidence="1">
    <location>
        <begin position="258"/>
        <end position="276"/>
    </location>
</feature>
<accession>A0A100W1F1</accession>
<feature type="transmembrane region" description="Helical" evidence="1">
    <location>
        <begin position="173"/>
        <end position="194"/>
    </location>
</feature>
<gene>
    <name evidence="2" type="ORF">RMCB_3988</name>
</gene>
<organism evidence="2 3">
    <name type="scientific">Mycolicibacterium brisbanense</name>
    <dbReference type="NCBI Taxonomy" id="146020"/>
    <lineage>
        <taxon>Bacteria</taxon>
        <taxon>Bacillati</taxon>
        <taxon>Actinomycetota</taxon>
        <taxon>Actinomycetes</taxon>
        <taxon>Mycobacteriales</taxon>
        <taxon>Mycobacteriaceae</taxon>
        <taxon>Mycolicibacterium</taxon>
    </lineage>
</organism>
<keyword evidence="1" id="KW-1133">Transmembrane helix</keyword>
<comment type="caution">
    <text evidence="2">The sequence shown here is derived from an EMBL/GenBank/DDBJ whole genome shotgun (WGS) entry which is preliminary data.</text>
</comment>
<feature type="transmembrane region" description="Helical" evidence="1">
    <location>
        <begin position="12"/>
        <end position="32"/>
    </location>
</feature>
<keyword evidence="3" id="KW-1185">Reference proteome</keyword>
<name>A0A100W1F1_9MYCO</name>
<feature type="transmembrane region" description="Helical" evidence="1">
    <location>
        <begin position="200"/>
        <end position="220"/>
    </location>
</feature>
<dbReference type="AlphaFoldDB" id="A0A100W1F1"/>
<keyword evidence="1" id="KW-0472">Membrane</keyword>
<dbReference type="Proteomes" id="UP000069620">
    <property type="component" value="Unassembled WGS sequence"/>
</dbReference>
<dbReference type="STRING" id="146020.RMCB_3988"/>
<dbReference type="EMBL" id="BCSX01000035">
    <property type="protein sequence ID" value="GAS89892.1"/>
    <property type="molecule type" value="Genomic_DNA"/>
</dbReference>